<evidence type="ECO:0000259" key="1">
    <source>
        <dbReference type="Pfam" id="PF19044"/>
    </source>
</evidence>
<keyword evidence="3" id="KW-1185">Reference proteome</keyword>
<feature type="domain" description="TraG P-loop" evidence="1">
    <location>
        <begin position="461"/>
        <end position="786"/>
    </location>
</feature>
<organism evidence="2 3">
    <name type="scientific">Mycoplasma zalophidermidis</name>
    <dbReference type="NCBI Taxonomy" id="398174"/>
    <lineage>
        <taxon>Bacteria</taxon>
        <taxon>Bacillati</taxon>
        <taxon>Mycoplasmatota</taxon>
        <taxon>Mollicutes</taxon>
        <taxon>Mycoplasmataceae</taxon>
        <taxon>Mycoplasma</taxon>
    </lineage>
</organism>
<dbReference type="PANTHER" id="PTHR30121:SF6">
    <property type="entry name" value="SLR6007 PROTEIN"/>
    <property type="match status" value="1"/>
</dbReference>
<dbReference type="Pfam" id="PF19044">
    <property type="entry name" value="P-loop_TraG"/>
    <property type="match status" value="1"/>
</dbReference>
<dbReference type="Proteomes" id="UP000812267">
    <property type="component" value="Unassembled WGS sequence"/>
</dbReference>
<dbReference type="PANTHER" id="PTHR30121">
    <property type="entry name" value="UNCHARACTERIZED PROTEIN YJGR-RELATED"/>
    <property type="match status" value="1"/>
</dbReference>
<dbReference type="NCBIfam" id="NF045975">
    <property type="entry name" value="VirB4_plasma"/>
    <property type="match status" value="1"/>
</dbReference>
<sequence>MIRYLFKTKKYGDGTKSKKEFLIPYDAIIENKYVKTKFLKGGIKHFGVIKFKGRVPWNEAEFDREAFLGKFVSILDSITSQISIVRYKELVDYSNNFNSLKTNMDVKIHSLINNDSKAEVIDAFTKLYEEKYHDFDVLDNDIMLDNYYIVVYDKKLSELIKTIEAVYTTINSMELEPELLEGKKLVNFISKQFGSKINDELIDKYFLQQEKSYSWKHRRNDDEVNKQDLIMRIKSWFITKFKKQNEPDEAKQDDQIKLSDLFELNKVVFKPSYFKIDEKYYSIQTVAELPLRLDEAWTYDLLNNESKIVWNLGAITYDSVGDILDKGTRRTKDNATIIKSGFSQKGNNLQLEAIEYLENQIQIDKNNLFDSHFMIINEADSLEELRKIESQNYADAKRAKILVKSLPFRQFEAFAQSLFITTNNLNEAMQISSYNVSRGWGFENEYQNDGNLCFIGTTINTAEPVIVDRFYKKNSRRTNYNWMTLGSSGKGKSTSKSKSIVDALMENHNVYVVDIENEYKYLSEKFGGSVFNLGTDSGTSLNPLEIRVQIWEEDNGNEEVDFNINSVIKKHNEWLENFFKLISDDFTNEHIMLIMTAVRRLYEKLNVYQVKSIDELNKIEFPIIDDLIEELQNFEFADKYEKERKQLSIARILDVFKYLFQYNGKFEKLYNAKTNINLDNDFIIFNTKELMSLGKEDNSVGTYVLLSLIQNLVYQNIIKNPNKHTVAFIDEIHQYVNVNRPIMLDFIWKLTKTGRKYLLSLDLTTQSPSDLLVSDKAESIVQNCQYSTFFGLKSRDLKAVKQMYEFSGGLNSSATSFLSDGEIGHNMISLHLNSKIKIDAWYNDYEKSLYFKQGDFKKINN</sequence>
<reference evidence="2" key="1">
    <citation type="submission" date="2021-06" db="EMBL/GenBank/DDBJ databases">
        <title>Novel Mycoplasma species detected in California sea lions (Zalophus californianus) from the USA.</title>
        <authorList>
            <person name="Volokhov D.V."/>
            <person name="Furtak V.A."/>
            <person name="Zagorodnyaya T.A."/>
        </authorList>
    </citation>
    <scope>NUCLEOTIDE SEQUENCE [LARGE SCALE GENOMIC DNA]</scope>
    <source>
        <strain evidence="2">CSL 4779</strain>
    </source>
</reference>
<dbReference type="InterPro" id="IPR043964">
    <property type="entry name" value="P-loop_TraG"/>
</dbReference>
<dbReference type="EMBL" id="JAHMHK010000001">
    <property type="protein sequence ID" value="MBU4693429.1"/>
    <property type="molecule type" value="Genomic_DNA"/>
</dbReference>
<dbReference type="CDD" id="cd01127">
    <property type="entry name" value="TrwB_TraG_TraD_VirD4"/>
    <property type="match status" value="1"/>
</dbReference>
<evidence type="ECO:0000313" key="2">
    <source>
        <dbReference type="EMBL" id="MBU4693429.1"/>
    </source>
</evidence>
<protein>
    <submittedName>
        <fullName evidence="2">Conjugal transfer protein TraE</fullName>
    </submittedName>
</protein>
<accession>A0ABS6DR13</accession>
<comment type="caution">
    <text evidence="2">The sequence shown here is derived from an EMBL/GenBank/DDBJ whole genome shotgun (WGS) entry which is preliminary data.</text>
</comment>
<evidence type="ECO:0000313" key="3">
    <source>
        <dbReference type="Proteomes" id="UP000812267"/>
    </source>
</evidence>
<dbReference type="InterPro" id="IPR051162">
    <property type="entry name" value="T4SS_component"/>
</dbReference>
<proteinExistence type="predicted"/>
<name>A0ABS6DR13_9MOLU</name>
<gene>
    <name evidence="2" type="ORF">KQ878_00825</name>
</gene>